<dbReference type="Pfam" id="PF00575">
    <property type="entry name" value="S1"/>
    <property type="match status" value="2"/>
</dbReference>
<dbReference type="PANTHER" id="PTHR23270:SF10">
    <property type="entry name" value="PROTEIN RRP5 HOMOLOG"/>
    <property type="match status" value="1"/>
</dbReference>
<dbReference type="GeneID" id="120041596"/>
<dbReference type="Pfam" id="PF23240">
    <property type="entry name" value="HAT_PRP39_N"/>
    <property type="match status" value="1"/>
</dbReference>
<dbReference type="Gene3D" id="1.25.40.10">
    <property type="entry name" value="Tetratricopeptide repeat domain"/>
    <property type="match status" value="1"/>
</dbReference>
<evidence type="ECO:0000259" key="7">
    <source>
        <dbReference type="PROSITE" id="PS50126"/>
    </source>
</evidence>
<dbReference type="CDD" id="cd04461">
    <property type="entry name" value="S1_Rrp5_repeat_hs8_sc7"/>
    <property type="match status" value="1"/>
</dbReference>
<protein>
    <submittedName>
        <fullName evidence="9">LOW QUALITY PROTEIN: protein RRP5 homolog</fullName>
    </submittedName>
</protein>
<dbReference type="GO" id="GO:0003723">
    <property type="term" value="F:RNA binding"/>
    <property type="evidence" value="ECO:0007669"/>
    <property type="project" value="TreeGrafter"/>
</dbReference>
<reference evidence="9" key="1">
    <citation type="submission" date="2025-08" db="UniProtKB">
        <authorList>
            <consortium name="RefSeq"/>
        </authorList>
    </citation>
    <scope>IDENTIFICATION</scope>
    <source>
        <tissue evidence="9">White muscle</tissue>
    </source>
</reference>
<dbReference type="SMART" id="SM00316">
    <property type="entry name" value="S1"/>
    <property type="match status" value="3"/>
</dbReference>
<keyword evidence="3" id="KW-0677">Repeat</keyword>
<dbReference type="PROSITE" id="PS50005">
    <property type="entry name" value="TPR"/>
    <property type="match status" value="1"/>
</dbReference>
<feature type="non-terminal residue" evidence="9">
    <location>
        <position position="1"/>
    </location>
</feature>
<feature type="domain" description="S1 motif" evidence="7">
    <location>
        <begin position="366"/>
        <end position="439"/>
    </location>
</feature>
<dbReference type="SMART" id="SM00386">
    <property type="entry name" value="HAT"/>
    <property type="match status" value="7"/>
</dbReference>
<dbReference type="InterPro" id="IPR045209">
    <property type="entry name" value="Rrp5"/>
</dbReference>
<keyword evidence="8" id="KW-1185">Reference proteome</keyword>
<dbReference type="InterPro" id="IPR012340">
    <property type="entry name" value="NA-bd_OB-fold"/>
</dbReference>
<evidence type="ECO:0000256" key="4">
    <source>
        <dbReference type="ARBA" id="ARBA00023242"/>
    </source>
</evidence>
<dbReference type="PROSITE" id="PS50126">
    <property type="entry name" value="S1"/>
    <property type="match status" value="2"/>
</dbReference>
<dbReference type="Proteomes" id="UP000808372">
    <property type="component" value="Unplaced"/>
</dbReference>
<feature type="compositionally biased region" description="Basic residues" evidence="6">
    <location>
        <begin position="620"/>
        <end position="630"/>
    </location>
</feature>
<dbReference type="FunFam" id="2.40.50.140:FF:000175">
    <property type="entry name" value="Programmed cell death 11"/>
    <property type="match status" value="1"/>
</dbReference>
<dbReference type="Gene3D" id="2.40.50.140">
    <property type="entry name" value="Nucleic acid-binding proteins"/>
    <property type="match status" value="2"/>
</dbReference>
<feature type="region of interest" description="Disordered" evidence="6">
    <location>
        <begin position="589"/>
        <end position="656"/>
    </location>
</feature>
<proteinExistence type="predicted"/>
<dbReference type="InterPro" id="IPR019734">
    <property type="entry name" value="TPR_rpt"/>
</dbReference>
<dbReference type="KEGG" id="snh:120041596"/>
<dbReference type="SUPFAM" id="SSF48452">
    <property type="entry name" value="TPR-like"/>
    <property type="match status" value="1"/>
</dbReference>
<dbReference type="PANTHER" id="PTHR23270">
    <property type="entry name" value="PROGRAMMED CELL DEATH PROTEIN 11 PRE-RRNA PROCESSING PROTEIN RRP5"/>
    <property type="match status" value="1"/>
</dbReference>
<dbReference type="AlphaFoldDB" id="A0A8U0QG48"/>
<dbReference type="GO" id="GO:0006364">
    <property type="term" value="P:rRNA processing"/>
    <property type="evidence" value="ECO:0007669"/>
    <property type="project" value="UniProtKB-KW"/>
</dbReference>
<evidence type="ECO:0000313" key="8">
    <source>
        <dbReference type="Proteomes" id="UP000808372"/>
    </source>
</evidence>
<dbReference type="GO" id="GO:0032040">
    <property type="term" value="C:small-subunit processome"/>
    <property type="evidence" value="ECO:0007669"/>
    <property type="project" value="TreeGrafter"/>
</dbReference>
<evidence type="ECO:0000313" key="9">
    <source>
        <dbReference type="RefSeq" id="XP_038842393.1"/>
    </source>
</evidence>
<dbReference type="InterPro" id="IPR011990">
    <property type="entry name" value="TPR-like_helical_dom_sf"/>
</dbReference>
<name>A0A8U0QG48_SALNM</name>
<organism evidence="8 9">
    <name type="scientific">Salvelinus namaycush</name>
    <name type="common">Lake trout</name>
    <name type="synonym">Salmo namaycush</name>
    <dbReference type="NCBI Taxonomy" id="8040"/>
    <lineage>
        <taxon>Eukaryota</taxon>
        <taxon>Metazoa</taxon>
        <taxon>Chordata</taxon>
        <taxon>Craniata</taxon>
        <taxon>Vertebrata</taxon>
        <taxon>Euteleostomi</taxon>
        <taxon>Actinopterygii</taxon>
        <taxon>Neopterygii</taxon>
        <taxon>Teleostei</taxon>
        <taxon>Protacanthopterygii</taxon>
        <taxon>Salmoniformes</taxon>
        <taxon>Salmonidae</taxon>
        <taxon>Salmoninae</taxon>
        <taxon>Salvelinus</taxon>
    </lineage>
</organism>
<gene>
    <name evidence="9" type="primary">LOC120041596</name>
</gene>
<evidence type="ECO:0000256" key="1">
    <source>
        <dbReference type="ARBA" id="ARBA00004604"/>
    </source>
</evidence>
<dbReference type="SUPFAM" id="SSF50249">
    <property type="entry name" value="Nucleic acid-binding proteins"/>
    <property type="match status" value="2"/>
</dbReference>
<evidence type="ECO:0000256" key="5">
    <source>
        <dbReference type="PROSITE-ProRule" id="PRU00339"/>
    </source>
</evidence>
<feature type="compositionally biased region" description="Basic and acidic residues" evidence="6">
    <location>
        <begin position="589"/>
        <end position="598"/>
    </location>
</feature>
<feature type="region of interest" description="Disordered" evidence="6">
    <location>
        <begin position="683"/>
        <end position="710"/>
    </location>
</feature>
<comment type="subcellular location">
    <subcellularLocation>
        <location evidence="1">Nucleus</location>
        <location evidence="1">Nucleolus</location>
    </subcellularLocation>
</comment>
<keyword evidence="5" id="KW-0802">TPR repeat</keyword>
<keyword evidence="4" id="KW-0539">Nucleus</keyword>
<feature type="repeat" description="TPR" evidence="5">
    <location>
        <begin position="854"/>
        <end position="887"/>
    </location>
</feature>
<evidence type="ECO:0000256" key="2">
    <source>
        <dbReference type="ARBA" id="ARBA00022552"/>
    </source>
</evidence>
<sequence length="1000" mass="111616">DVEKEKLLLSFKAVAGGDTEGPPKPKFDFEVGKKVEVKVVSKVLTGLEVSILPEETTALLPMMHLSDHVSNCLLLWEGLQEGDIISNIVCLSKNKQNITLTKKPTVKSFLEEGGVVAKEFSDITVGVQLIGWVKNIMPYGVFVEFPYGLVGLAPKAAISDKFVSDTAAHFQLGHTVVARVTNLDEEKHRFLVSLKVSEVTSPERDGQARLIRGLQERKAVMEMMANRGDSDLLQQLSAVTIGQKMKMSVDEVREDGSVTFKSDELSAATVLATKDHAPGKLATGQKCMPVILHVDLVTSQVYVSLLTKLTGKRQEVEAGSTHTATVHHVDACEELRAPPSVLGTRPTERKRLISDSKGSKGTYRYGDVVKGKVKKVKPTCVLVTLEDGSTGCVHVSEIQEVVCVGTFPTSLLKIGSEVTARVIGGREGNSHRFLPFSHRNFTYFHDAKHPEKLFKLGQADPNLGLLVKLPFSAMGTVAMEDLADKYKRKPLERYSKGQCCIVGEANGKWQLSLRSSRTDPEKASVVKDPEIVSLEDLSEGQIVRGYMRTVNAHGVFHRQENGLVDLSLLQEDTGKPDVLPESLGLHLRLTGEAKEKRDATKKRKRTESESKQGTAENVSKKTKKTKKGKKGKGEDSDSGVEVYFREEEEENKLEVEKPVPVQPARLQVTGGFSWCSAERPETSIRCPGGEDNEVNTKPQKKSHHEQEVEKREAEKALTKLETELMDPGLRPQTAASFERLLLGSPNSSLLWLQFMAFHLQATQIEQARAVAERALKTISFREEQEKLNVWVALLNLENLYGTEESLQKVFERAVQYCEPMPVYQQLADIYAKCQKTKEAEGLYKTMVKRFRQEKAVWLSYGTFLLQQGQSDAASALLQRAIKSLPNKDNVDLIAKFAQLEFRYGDVERGKTMLDRILTSYPKRTDLWSVFIDLMVKHGSQKEVRAVFDRVIHLSVAVKRIKFFFKRYLEYEKKNGTPESIQAVKEKALEYVESKGTEAAR</sequence>
<dbReference type="FunFam" id="1.25.40.10:FF:000065">
    <property type="entry name" value="Programmed cell death 11"/>
    <property type="match status" value="1"/>
</dbReference>
<dbReference type="InterPro" id="IPR003029">
    <property type="entry name" value="S1_domain"/>
</dbReference>
<evidence type="ECO:0000256" key="3">
    <source>
        <dbReference type="ARBA" id="ARBA00022737"/>
    </source>
</evidence>
<evidence type="ECO:0000256" key="6">
    <source>
        <dbReference type="SAM" id="MobiDB-lite"/>
    </source>
</evidence>
<accession>A0A8U0QG48</accession>
<feature type="domain" description="S1 motif" evidence="7">
    <location>
        <begin position="126"/>
        <end position="195"/>
    </location>
</feature>
<dbReference type="RefSeq" id="XP_038842393.1">
    <property type="nucleotide sequence ID" value="XM_038986465.1"/>
</dbReference>
<keyword evidence="2" id="KW-0698">rRNA processing</keyword>
<dbReference type="InterPro" id="IPR003107">
    <property type="entry name" value="HAT"/>
</dbReference>